<keyword evidence="2" id="KW-1185">Reference proteome</keyword>
<protein>
    <submittedName>
        <fullName evidence="1">Unnamed protein product</fullName>
    </submittedName>
</protein>
<sequence>MNAGHKLDTQLPDISGEIKLLIIDEASMLKTERVDYVDKVLRNVFHKNSLFGGIPVLLSADFGLLLPVGSGSICSAEWFKTRFEVKLECNRRLKRDTNGSYDAFLKELRVGDEENMISIPKSVTTYNDTDEALKSMLEILYRFNPRKYEYPLPEAFPIIQCQKRLANPW</sequence>
<reference evidence="1" key="1">
    <citation type="submission" date="2023-04" db="EMBL/GenBank/DDBJ databases">
        <title>Ambrosiozyma monospora NBRC 10751.</title>
        <authorList>
            <person name="Ichikawa N."/>
            <person name="Sato H."/>
            <person name="Tonouchi N."/>
        </authorList>
    </citation>
    <scope>NUCLEOTIDE SEQUENCE</scope>
    <source>
        <strain evidence="1">NBRC 10751</strain>
    </source>
</reference>
<evidence type="ECO:0000313" key="2">
    <source>
        <dbReference type="Proteomes" id="UP001165064"/>
    </source>
</evidence>
<comment type="caution">
    <text evidence="1">The sequence shown here is derived from an EMBL/GenBank/DDBJ whole genome shotgun (WGS) entry which is preliminary data.</text>
</comment>
<accession>A0ACB5U901</accession>
<proteinExistence type="predicted"/>
<dbReference type="Proteomes" id="UP001165064">
    <property type="component" value="Unassembled WGS sequence"/>
</dbReference>
<gene>
    <name evidence="1" type="ORF">Amon02_001232400</name>
</gene>
<dbReference type="EMBL" id="BSXS01014394">
    <property type="protein sequence ID" value="GMF05410.1"/>
    <property type="molecule type" value="Genomic_DNA"/>
</dbReference>
<organism evidence="1 2">
    <name type="scientific">Ambrosiozyma monospora</name>
    <name type="common">Yeast</name>
    <name type="synonym">Endomycopsis monosporus</name>
    <dbReference type="NCBI Taxonomy" id="43982"/>
    <lineage>
        <taxon>Eukaryota</taxon>
        <taxon>Fungi</taxon>
        <taxon>Dikarya</taxon>
        <taxon>Ascomycota</taxon>
        <taxon>Saccharomycotina</taxon>
        <taxon>Pichiomycetes</taxon>
        <taxon>Pichiales</taxon>
        <taxon>Pichiaceae</taxon>
        <taxon>Ambrosiozyma</taxon>
    </lineage>
</organism>
<name>A0ACB5U901_AMBMO</name>
<evidence type="ECO:0000313" key="1">
    <source>
        <dbReference type="EMBL" id="GMF05410.1"/>
    </source>
</evidence>